<protein>
    <submittedName>
        <fullName evidence="2">S-layer family protein</fullName>
    </submittedName>
</protein>
<dbReference type="Gene3D" id="2.160.20.10">
    <property type="entry name" value="Single-stranded right-handed beta-helix, Pectin lyase-like"/>
    <property type="match status" value="1"/>
</dbReference>
<proteinExistence type="predicted"/>
<evidence type="ECO:0000256" key="1">
    <source>
        <dbReference type="SAM" id="MobiDB-lite"/>
    </source>
</evidence>
<dbReference type="SUPFAM" id="SSF51126">
    <property type="entry name" value="Pectin lyase-like"/>
    <property type="match status" value="1"/>
</dbReference>
<sequence>CFTIKNGAGAAAVTVGTEIDDTESDAGGEIRVDADTIEFRGLAGLATTTFGSKKAGNLIINAENIALLDGAVISADAFNLSENEPETLELVELIFNLQRGLLGNKDIFGQAGNIFITAQTLLLDNRSRLSTTTQSGDGGDITLENLDLLLLRNGDGVGGISTTAGTEQRGGDGGNIKIDADLIIGIAEENSDITANAFSGRGGNIDIETTLILGLEFRDELTRLSDITASSEIGVDGEVVIDDLGIDPVQAAAELSTDTYRPPLSQGCQPGMDGRGRFLNAGRGGIRPNPSDPISSSVGWEDIQPATSQENEQPEETTPPDVIVEAEGWYINEQDQVVLYANIPSIEFNCQSR</sequence>
<feature type="region of interest" description="Disordered" evidence="1">
    <location>
        <begin position="260"/>
        <end position="299"/>
    </location>
</feature>
<evidence type="ECO:0000313" key="2">
    <source>
        <dbReference type="EMBL" id="NER30375.1"/>
    </source>
</evidence>
<organism evidence="2">
    <name type="scientific">Symploca sp. SIO1C4</name>
    <dbReference type="NCBI Taxonomy" id="2607765"/>
    <lineage>
        <taxon>Bacteria</taxon>
        <taxon>Bacillati</taxon>
        <taxon>Cyanobacteriota</taxon>
        <taxon>Cyanophyceae</taxon>
        <taxon>Coleofasciculales</taxon>
        <taxon>Coleofasciculaceae</taxon>
        <taxon>Symploca</taxon>
    </lineage>
</organism>
<gene>
    <name evidence="2" type="ORF">F6J89_22805</name>
</gene>
<dbReference type="EMBL" id="JAAHFQ010000541">
    <property type="protein sequence ID" value="NER30375.1"/>
    <property type="molecule type" value="Genomic_DNA"/>
</dbReference>
<comment type="caution">
    <text evidence="2">The sequence shown here is derived from an EMBL/GenBank/DDBJ whole genome shotgun (WGS) entry which is preliminary data.</text>
</comment>
<name>A0A6B3NHP4_9CYAN</name>
<dbReference type="InterPro" id="IPR012334">
    <property type="entry name" value="Pectin_lyas_fold"/>
</dbReference>
<dbReference type="InterPro" id="IPR011050">
    <property type="entry name" value="Pectin_lyase_fold/virulence"/>
</dbReference>
<feature type="non-terminal residue" evidence="2">
    <location>
        <position position="1"/>
    </location>
</feature>
<reference evidence="2" key="1">
    <citation type="submission" date="2019-11" db="EMBL/GenBank/DDBJ databases">
        <title>Genomic insights into an expanded diversity of filamentous marine cyanobacteria reveals the extraordinary biosynthetic potential of Moorea and Okeania.</title>
        <authorList>
            <person name="Ferreira Leao T."/>
            <person name="Wang M."/>
            <person name="Moss N."/>
            <person name="Da Silva R."/>
            <person name="Sanders J."/>
            <person name="Nurk S."/>
            <person name="Gurevich A."/>
            <person name="Humphrey G."/>
            <person name="Reher R."/>
            <person name="Zhu Q."/>
            <person name="Belda-Ferre P."/>
            <person name="Glukhov E."/>
            <person name="Rex R."/>
            <person name="Dorrestein P.C."/>
            <person name="Knight R."/>
            <person name="Pevzner P."/>
            <person name="Gerwick W.H."/>
            <person name="Gerwick L."/>
        </authorList>
    </citation>
    <scope>NUCLEOTIDE SEQUENCE</scope>
    <source>
        <strain evidence="2">SIO1C4</strain>
    </source>
</reference>
<accession>A0A6B3NHP4</accession>
<dbReference type="AlphaFoldDB" id="A0A6B3NHP4"/>